<dbReference type="RefSeq" id="WP_095618264.1">
    <property type="nucleotide sequence ID" value="NZ_NSKD01000007.1"/>
</dbReference>
<name>A0A2A2F263_9GAMM</name>
<organism evidence="2 3">
    <name type="scientific">Halovibrio salipaludis</name>
    <dbReference type="NCBI Taxonomy" id="2032626"/>
    <lineage>
        <taxon>Bacteria</taxon>
        <taxon>Pseudomonadati</taxon>
        <taxon>Pseudomonadota</taxon>
        <taxon>Gammaproteobacteria</taxon>
        <taxon>Oceanospirillales</taxon>
        <taxon>Halomonadaceae</taxon>
        <taxon>Halovibrio</taxon>
    </lineage>
</organism>
<dbReference type="AlphaFoldDB" id="A0A2A2F263"/>
<keyword evidence="3" id="KW-1185">Reference proteome</keyword>
<dbReference type="EMBL" id="NSKD01000007">
    <property type="protein sequence ID" value="PAU78692.1"/>
    <property type="molecule type" value="Genomic_DNA"/>
</dbReference>
<feature type="chain" id="PRO_5012584382" description="YfaZ" evidence="1">
    <location>
        <begin position="27"/>
        <end position="194"/>
    </location>
</feature>
<gene>
    <name evidence="2" type="ORF">CK501_13475</name>
</gene>
<feature type="signal peptide" evidence="1">
    <location>
        <begin position="1"/>
        <end position="26"/>
    </location>
</feature>
<evidence type="ECO:0000313" key="3">
    <source>
        <dbReference type="Proteomes" id="UP000218896"/>
    </source>
</evidence>
<dbReference type="Pfam" id="PF07437">
    <property type="entry name" value="YfaZ"/>
    <property type="match status" value="1"/>
</dbReference>
<sequence length="194" mass="21041">MRYNRLIRTTCLSAALFTAFAGTTHADSLDLSLSNDSVRGEYSFTDASEELGGGVGYTYHDGSRHLATLDLHAQGRTAIQNIPMTVGLGVRNMYFDDGDRDIDGGATAPGVFARMNIPEVPGLSVGGSLYLSPSILSYGDADGMRHTDATVSYRLIRNSEIFAGYRYVGADLDTRGDDDYRFEEGLIGGMRILF</sequence>
<accession>A0A2A2F263</accession>
<evidence type="ECO:0000313" key="2">
    <source>
        <dbReference type="EMBL" id="PAU78692.1"/>
    </source>
</evidence>
<reference evidence="2 3" key="1">
    <citation type="submission" date="2017-08" db="EMBL/GenBank/DDBJ databases">
        <title>Halovibrio sewagensis sp. nov., isolated from wastewater of high salinity.</title>
        <authorList>
            <person name="Dong X."/>
            <person name="Zhang G."/>
        </authorList>
    </citation>
    <scope>NUCLEOTIDE SEQUENCE [LARGE SCALE GENOMIC DNA]</scope>
    <source>
        <strain evidence="2 3">YL5-2</strain>
    </source>
</reference>
<dbReference type="OrthoDB" id="6366116at2"/>
<evidence type="ECO:0008006" key="4">
    <source>
        <dbReference type="Google" id="ProtNLM"/>
    </source>
</evidence>
<evidence type="ECO:0000256" key="1">
    <source>
        <dbReference type="SAM" id="SignalP"/>
    </source>
</evidence>
<dbReference type="Proteomes" id="UP000218896">
    <property type="component" value="Unassembled WGS sequence"/>
</dbReference>
<keyword evidence="1" id="KW-0732">Signal</keyword>
<dbReference type="InterPro" id="IPR009998">
    <property type="entry name" value="YfaZ"/>
</dbReference>
<protein>
    <recommendedName>
        <fullName evidence="4">YfaZ</fullName>
    </recommendedName>
</protein>
<comment type="caution">
    <text evidence="2">The sequence shown here is derived from an EMBL/GenBank/DDBJ whole genome shotgun (WGS) entry which is preliminary data.</text>
</comment>
<proteinExistence type="predicted"/>